<dbReference type="InterPro" id="IPR029063">
    <property type="entry name" value="SAM-dependent_MTases_sf"/>
</dbReference>
<dbReference type="PANTHER" id="PTHR43591">
    <property type="entry name" value="METHYLTRANSFERASE"/>
    <property type="match status" value="1"/>
</dbReference>
<dbReference type="InterPro" id="IPR013216">
    <property type="entry name" value="Methyltransf_11"/>
</dbReference>
<dbReference type="PANTHER" id="PTHR43591:SF24">
    <property type="entry name" value="2-METHOXY-6-POLYPRENYL-1,4-BENZOQUINOL METHYLASE, MITOCHONDRIAL"/>
    <property type="match status" value="1"/>
</dbReference>
<proteinExistence type="predicted"/>
<organism evidence="2 3">
    <name type="scientific">Actinomadura chokoriensis</name>
    <dbReference type="NCBI Taxonomy" id="454156"/>
    <lineage>
        <taxon>Bacteria</taxon>
        <taxon>Bacillati</taxon>
        <taxon>Actinomycetota</taxon>
        <taxon>Actinomycetes</taxon>
        <taxon>Streptosporangiales</taxon>
        <taxon>Thermomonosporaceae</taxon>
        <taxon>Actinomadura</taxon>
    </lineage>
</organism>
<accession>A0ABV4R6I6</accession>
<dbReference type="EMBL" id="JAXCEH010000023">
    <property type="protein sequence ID" value="MFA1557730.1"/>
    <property type="molecule type" value="Genomic_DNA"/>
</dbReference>
<dbReference type="GO" id="GO:0008168">
    <property type="term" value="F:methyltransferase activity"/>
    <property type="evidence" value="ECO:0007669"/>
    <property type="project" value="UniProtKB-KW"/>
</dbReference>
<keyword evidence="2" id="KW-0808">Transferase</keyword>
<evidence type="ECO:0000259" key="1">
    <source>
        <dbReference type="Pfam" id="PF08241"/>
    </source>
</evidence>
<keyword evidence="2" id="KW-0489">Methyltransferase</keyword>
<evidence type="ECO:0000313" key="2">
    <source>
        <dbReference type="EMBL" id="MFA1557730.1"/>
    </source>
</evidence>
<reference evidence="2 3" key="1">
    <citation type="submission" date="2023-11" db="EMBL/GenBank/DDBJ databases">
        <title>Actinomadura monticuli sp. nov., isolated from volcanic ash.</title>
        <authorList>
            <person name="Lee S.D."/>
            <person name="Yang H."/>
            <person name="Kim I.S."/>
        </authorList>
    </citation>
    <scope>NUCLEOTIDE SEQUENCE [LARGE SCALE GENOMIC DNA]</scope>
    <source>
        <strain evidence="2 3">DSM 45346</strain>
    </source>
</reference>
<name>A0ABV4R6I6_9ACTN</name>
<protein>
    <submittedName>
        <fullName evidence="2">Class I SAM-dependent methyltransferase</fullName>
    </submittedName>
</protein>
<dbReference type="Gene3D" id="3.40.50.150">
    <property type="entry name" value="Vaccinia Virus protein VP39"/>
    <property type="match status" value="1"/>
</dbReference>
<keyword evidence="3" id="KW-1185">Reference proteome</keyword>
<sequence length="258" mass="28167">MTGSADRGLHDDPYRTIGIGYARHRRPDARIARQIVRALGNAESVLNVGAGAGSYEPRGRRVTAVEPSSVMIAQRPPGAAPVVRARAESLPFPDRSFDAAMAILTVHHWRDAPAGLAEMRRVSGRQIVLTWDPAISARFWLVREYLPEITAAESRLASLDVVRTEFERQGARVDVVPVPVPADCTDGFLAAYWRRPASYLDPGVRAAVSALAKLDRDRVGRAMERLSADLSSGRWHERHADLLGTGTLDAGYRLVTAG</sequence>
<dbReference type="RefSeq" id="WP_371944470.1">
    <property type="nucleotide sequence ID" value="NZ_JAXCEH010000023.1"/>
</dbReference>
<dbReference type="GO" id="GO:0032259">
    <property type="term" value="P:methylation"/>
    <property type="evidence" value="ECO:0007669"/>
    <property type="project" value="UniProtKB-KW"/>
</dbReference>
<dbReference type="Proteomes" id="UP001569904">
    <property type="component" value="Unassembled WGS sequence"/>
</dbReference>
<feature type="domain" description="Methyltransferase type 11" evidence="1">
    <location>
        <begin position="48"/>
        <end position="122"/>
    </location>
</feature>
<gene>
    <name evidence="2" type="ORF">SM436_28950</name>
</gene>
<dbReference type="Pfam" id="PF08241">
    <property type="entry name" value="Methyltransf_11"/>
    <property type="match status" value="1"/>
</dbReference>
<dbReference type="SUPFAM" id="SSF53335">
    <property type="entry name" value="S-adenosyl-L-methionine-dependent methyltransferases"/>
    <property type="match status" value="1"/>
</dbReference>
<evidence type="ECO:0000313" key="3">
    <source>
        <dbReference type="Proteomes" id="UP001569904"/>
    </source>
</evidence>
<comment type="caution">
    <text evidence="2">The sequence shown here is derived from an EMBL/GenBank/DDBJ whole genome shotgun (WGS) entry which is preliminary data.</text>
</comment>
<dbReference type="CDD" id="cd02440">
    <property type="entry name" value="AdoMet_MTases"/>
    <property type="match status" value="1"/>
</dbReference>